<dbReference type="STRING" id="6186.A0A183L7E7"/>
<organism evidence="4">
    <name type="scientific">Schistosoma curassoni</name>
    <dbReference type="NCBI Taxonomy" id="6186"/>
    <lineage>
        <taxon>Eukaryota</taxon>
        <taxon>Metazoa</taxon>
        <taxon>Spiralia</taxon>
        <taxon>Lophotrochozoa</taxon>
        <taxon>Platyhelminthes</taxon>
        <taxon>Trematoda</taxon>
        <taxon>Digenea</taxon>
        <taxon>Strigeidida</taxon>
        <taxon>Schistosomatoidea</taxon>
        <taxon>Schistosomatidae</taxon>
        <taxon>Schistosoma</taxon>
    </lineage>
</organism>
<dbReference type="Proteomes" id="UP000279833">
    <property type="component" value="Unassembled WGS sequence"/>
</dbReference>
<dbReference type="WBParaSite" id="SCUD_0002327001-mRNA-1">
    <property type="protein sequence ID" value="SCUD_0002327001-mRNA-1"/>
    <property type="gene ID" value="SCUD_0002327001"/>
</dbReference>
<keyword evidence="3" id="KW-1185">Reference proteome</keyword>
<gene>
    <name evidence="2" type="ORF">SCUD_LOCUS23267</name>
</gene>
<sequence length="302" mass="35091">SSQQQIPSLTRSTEGRRNYYEENWKGIKEALNSKCQEVLGLKKYHHKEWISIETLNKIKERKNKKTAINNSRTRAEKFQAQAEYIEANKQVKKSIRADKKYVEELATTVEKAAREGNMKQLYDTTKKLAGKYSKPERPVKDKEGRSITEIQQQRNRWVEYFEELLNRPAPMNPSDIQAAHKDLPIDVNPSTTEEIRMAIKQIKRRKAAGPDNIPAEALKSDIKVTTNMFHLLFKKIWEEEQVPMDWKEGHLIKIPKKGDLSKCENFRGITLLSIPGKVFNSVAEPDKRRSRRPTSRSTSWIS</sequence>
<dbReference type="EMBL" id="UZAK01053232">
    <property type="protein sequence ID" value="VDP82180.1"/>
    <property type="molecule type" value="Genomic_DNA"/>
</dbReference>
<proteinExistence type="predicted"/>
<protein>
    <submittedName>
        <fullName evidence="4">Reverse transcriptase domain-containing protein</fullName>
    </submittedName>
</protein>
<accession>A0A183L7E7</accession>
<reference evidence="2 3" key="2">
    <citation type="submission" date="2018-11" db="EMBL/GenBank/DDBJ databases">
        <authorList>
            <consortium name="Pathogen Informatics"/>
        </authorList>
    </citation>
    <scope>NUCLEOTIDE SEQUENCE [LARGE SCALE GENOMIC DNA]</scope>
    <source>
        <strain evidence="2">Dakar</strain>
        <strain evidence="3">Dakar, Senegal</strain>
    </source>
</reference>
<feature type="region of interest" description="Disordered" evidence="1">
    <location>
        <begin position="283"/>
        <end position="302"/>
    </location>
</feature>
<evidence type="ECO:0000313" key="2">
    <source>
        <dbReference type="EMBL" id="VDP82180.1"/>
    </source>
</evidence>
<name>A0A183L7E7_9TREM</name>
<dbReference type="AlphaFoldDB" id="A0A183L7E7"/>
<evidence type="ECO:0000256" key="1">
    <source>
        <dbReference type="SAM" id="MobiDB-lite"/>
    </source>
</evidence>
<dbReference type="PANTHER" id="PTHR19446">
    <property type="entry name" value="REVERSE TRANSCRIPTASES"/>
    <property type="match status" value="1"/>
</dbReference>
<reference evidence="4" key="1">
    <citation type="submission" date="2016-06" db="UniProtKB">
        <authorList>
            <consortium name="WormBaseParasite"/>
        </authorList>
    </citation>
    <scope>IDENTIFICATION</scope>
</reference>
<evidence type="ECO:0000313" key="4">
    <source>
        <dbReference type="WBParaSite" id="SCUD_0002327001-mRNA-1"/>
    </source>
</evidence>
<evidence type="ECO:0000313" key="3">
    <source>
        <dbReference type="Proteomes" id="UP000279833"/>
    </source>
</evidence>